<reference evidence="5 6" key="1">
    <citation type="submission" date="2018-02" db="EMBL/GenBank/DDBJ databases">
        <title>Solimicrobium silvestre gen. nov., sp. nov., isolated from alpine forest soil.</title>
        <authorList>
            <person name="Margesin R."/>
            <person name="Albuquerque L."/>
            <person name="Zhang D.-C."/>
            <person name="Froufe H.J.C."/>
            <person name="Severino R."/>
            <person name="Roxo I."/>
            <person name="Egas C."/>
            <person name="Da Costa M.S."/>
        </authorList>
    </citation>
    <scope>NUCLEOTIDE SEQUENCE [LARGE SCALE GENOMIC DNA]</scope>
    <source>
        <strain evidence="5 6">S20-91</strain>
    </source>
</reference>
<evidence type="ECO:0000256" key="1">
    <source>
        <dbReference type="ARBA" id="ARBA00023125"/>
    </source>
</evidence>
<keyword evidence="6" id="KW-1185">Reference proteome</keyword>
<keyword evidence="2" id="KW-0227">DNA damage</keyword>
<dbReference type="GO" id="GO:0006281">
    <property type="term" value="P:DNA repair"/>
    <property type="evidence" value="ECO:0007669"/>
    <property type="project" value="UniProtKB-UniRule"/>
</dbReference>
<feature type="region of interest" description="Disordered" evidence="4">
    <location>
        <begin position="102"/>
        <end position="164"/>
    </location>
</feature>
<accession>A0A2S9H4D5</accession>
<dbReference type="HAMAP" id="MF_00984">
    <property type="entry name" value="SSB"/>
    <property type="match status" value="1"/>
</dbReference>
<dbReference type="PANTHER" id="PTHR10302:SF27">
    <property type="entry name" value="SINGLE-STRANDED DNA-BINDING PROTEIN"/>
    <property type="match status" value="1"/>
</dbReference>
<dbReference type="EMBL" id="PUGF01000002">
    <property type="protein sequence ID" value="PRC94801.1"/>
    <property type="molecule type" value="Genomic_DNA"/>
</dbReference>
<dbReference type="Gene3D" id="2.40.50.140">
    <property type="entry name" value="Nucleic acid-binding proteins"/>
    <property type="match status" value="1"/>
</dbReference>
<dbReference type="RefSeq" id="WP_105530495.1">
    <property type="nucleotide sequence ID" value="NZ_PUGF01000002.1"/>
</dbReference>
<evidence type="ECO:0000256" key="2">
    <source>
        <dbReference type="HAMAP-Rule" id="MF_00984"/>
    </source>
</evidence>
<evidence type="ECO:0000313" key="5">
    <source>
        <dbReference type="EMBL" id="PRC94801.1"/>
    </source>
</evidence>
<feature type="compositionally biased region" description="Low complexity" evidence="4">
    <location>
        <begin position="130"/>
        <end position="153"/>
    </location>
</feature>
<evidence type="ECO:0000256" key="4">
    <source>
        <dbReference type="SAM" id="MobiDB-lite"/>
    </source>
</evidence>
<dbReference type="InterPro" id="IPR011344">
    <property type="entry name" value="ssDNA-bd"/>
</dbReference>
<dbReference type="Proteomes" id="UP000237839">
    <property type="component" value="Unassembled WGS sequence"/>
</dbReference>
<dbReference type="InterPro" id="IPR012340">
    <property type="entry name" value="NA-bd_OB-fold"/>
</dbReference>
<proteinExistence type="inferred from homology"/>
<dbReference type="PANTHER" id="PTHR10302">
    <property type="entry name" value="SINGLE-STRANDED DNA-BINDING PROTEIN"/>
    <property type="match status" value="1"/>
</dbReference>
<dbReference type="GO" id="GO:0003697">
    <property type="term" value="F:single-stranded DNA binding"/>
    <property type="evidence" value="ECO:0007669"/>
    <property type="project" value="UniProtKB-UniRule"/>
</dbReference>
<name>A0A2S9H4D5_9BURK</name>
<dbReference type="NCBIfam" id="TIGR00621">
    <property type="entry name" value="ssb"/>
    <property type="match status" value="1"/>
</dbReference>
<gene>
    <name evidence="5" type="ORF">S2091_0804</name>
</gene>
<dbReference type="AlphaFoldDB" id="A0A2S9H4D5"/>
<keyword evidence="2" id="KW-0235">DNA replication</keyword>
<evidence type="ECO:0000256" key="3">
    <source>
        <dbReference type="PIRNR" id="PIRNR002070"/>
    </source>
</evidence>
<keyword evidence="1 2" id="KW-0238">DNA-binding</keyword>
<comment type="caution">
    <text evidence="2">Lacks conserved residue(s) required for the propagation of feature annotation.</text>
</comment>
<keyword evidence="2" id="KW-0233">DNA recombination</keyword>
<dbReference type="OrthoDB" id="9809878at2"/>
<dbReference type="CDD" id="cd04496">
    <property type="entry name" value="SSB_OBF"/>
    <property type="match status" value="1"/>
</dbReference>
<comment type="caution">
    <text evidence="5">The sequence shown here is derived from an EMBL/GenBank/DDBJ whole genome shotgun (WGS) entry which is preliminary data.</text>
</comment>
<dbReference type="GO" id="GO:0006310">
    <property type="term" value="P:DNA recombination"/>
    <property type="evidence" value="ECO:0007669"/>
    <property type="project" value="UniProtKB-UniRule"/>
</dbReference>
<dbReference type="GO" id="GO:0009295">
    <property type="term" value="C:nucleoid"/>
    <property type="evidence" value="ECO:0007669"/>
    <property type="project" value="TreeGrafter"/>
</dbReference>
<keyword evidence="2" id="KW-0234">DNA repair</keyword>
<dbReference type="SUPFAM" id="SSF50249">
    <property type="entry name" value="Nucleic acid-binding proteins"/>
    <property type="match status" value="1"/>
</dbReference>
<dbReference type="PROSITE" id="PS50935">
    <property type="entry name" value="SSB"/>
    <property type="match status" value="1"/>
</dbReference>
<comment type="subunit">
    <text evidence="2">Homotetramer.</text>
</comment>
<organism evidence="5 6">
    <name type="scientific">Solimicrobium silvestre</name>
    <dbReference type="NCBI Taxonomy" id="2099400"/>
    <lineage>
        <taxon>Bacteria</taxon>
        <taxon>Pseudomonadati</taxon>
        <taxon>Pseudomonadota</taxon>
        <taxon>Betaproteobacteria</taxon>
        <taxon>Burkholderiales</taxon>
        <taxon>Oxalobacteraceae</taxon>
        <taxon>Solimicrobium</taxon>
    </lineage>
</organism>
<evidence type="ECO:0000313" key="6">
    <source>
        <dbReference type="Proteomes" id="UP000237839"/>
    </source>
</evidence>
<feature type="short sequence motif" description="Important for interaction with partner proteins" evidence="2">
    <location>
        <begin position="159"/>
        <end position="164"/>
    </location>
</feature>
<protein>
    <recommendedName>
        <fullName evidence="2 3">Single-stranded DNA-binding protein</fullName>
        <shortName evidence="2">SSB</shortName>
    </recommendedName>
</protein>
<dbReference type="PIRSF" id="PIRSF002070">
    <property type="entry name" value="SSB"/>
    <property type="match status" value="1"/>
</dbReference>
<comment type="function">
    <text evidence="2">Plays an important role in DNA replication, recombination and repair. Binds to ssDNA and to an array of partner proteins to recruit them to their sites of action during DNA metabolism.</text>
</comment>
<dbReference type="InterPro" id="IPR000424">
    <property type="entry name" value="Primosome_PriB/ssb"/>
</dbReference>
<sequence>MASVNKVIILGNLGRDPETRYMPSGDAMTTISIATTDSWKDKASGEKKETTEWHRVTFFGKLAEIAGQYLKKGSSVYVEGSLRTRKYTDKDGIEKYATDIKADSMQMLGGRPGAGSMDDGYDSQPSMQNSAPAPRQSAPAAQPQQRPASRPAPNFSDMDDDIPF</sequence>
<dbReference type="Pfam" id="PF00436">
    <property type="entry name" value="SSB"/>
    <property type="match status" value="1"/>
</dbReference>
<dbReference type="GO" id="GO:0006260">
    <property type="term" value="P:DNA replication"/>
    <property type="evidence" value="ECO:0007669"/>
    <property type="project" value="UniProtKB-UniRule"/>
</dbReference>